<dbReference type="EMBL" id="CAJVPM010004361">
    <property type="protein sequence ID" value="CAG8512194.1"/>
    <property type="molecule type" value="Genomic_DNA"/>
</dbReference>
<organism evidence="1 2">
    <name type="scientific">Scutellospora calospora</name>
    <dbReference type="NCBI Taxonomy" id="85575"/>
    <lineage>
        <taxon>Eukaryota</taxon>
        <taxon>Fungi</taxon>
        <taxon>Fungi incertae sedis</taxon>
        <taxon>Mucoromycota</taxon>
        <taxon>Glomeromycotina</taxon>
        <taxon>Glomeromycetes</taxon>
        <taxon>Diversisporales</taxon>
        <taxon>Gigasporaceae</taxon>
        <taxon>Scutellospora</taxon>
    </lineage>
</organism>
<feature type="non-terminal residue" evidence="1">
    <location>
        <position position="42"/>
    </location>
</feature>
<comment type="caution">
    <text evidence="1">The sequence shown here is derived from an EMBL/GenBank/DDBJ whole genome shotgun (WGS) entry which is preliminary data.</text>
</comment>
<reference evidence="1" key="1">
    <citation type="submission" date="2021-06" db="EMBL/GenBank/DDBJ databases">
        <authorList>
            <person name="Kallberg Y."/>
            <person name="Tangrot J."/>
            <person name="Rosling A."/>
        </authorList>
    </citation>
    <scope>NUCLEOTIDE SEQUENCE</scope>
    <source>
        <strain evidence="1">AU212A</strain>
    </source>
</reference>
<gene>
    <name evidence="1" type="ORF">SCALOS_LOCUS3708</name>
</gene>
<sequence length="42" mass="4763">MLLGQKHEQRHKSLLALTVTSPSLNSALSWSTFYIDFNSLDL</sequence>
<evidence type="ECO:0000313" key="1">
    <source>
        <dbReference type="EMBL" id="CAG8512194.1"/>
    </source>
</evidence>
<accession>A0ACA9L5S2</accession>
<proteinExistence type="predicted"/>
<evidence type="ECO:0000313" key="2">
    <source>
        <dbReference type="Proteomes" id="UP000789860"/>
    </source>
</evidence>
<protein>
    <submittedName>
        <fullName evidence="1">8823_t:CDS:1</fullName>
    </submittedName>
</protein>
<keyword evidence="2" id="KW-1185">Reference proteome</keyword>
<dbReference type="Proteomes" id="UP000789860">
    <property type="component" value="Unassembled WGS sequence"/>
</dbReference>
<name>A0ACA9L5S2_9GLOM</name>